<feature type="domain" description="Response regulatory" evidence="7">
    <location>
        <begin position="3"/>
        <end position="118"/>
    </location>
</feature>
<evidence type="ECO:0000313" key="8">
    <source>
        <dbReference type="EMBL" id="OAI16101.1"/>
    </source>
</evidence>
<dbReference type="PROSITE" id="PS00622">
    <property type="entry name" value="HTH_LUXR_1"/>
    <property type="match status" value="1"/>
</dbReference>
<dbReference type="InterPro" id="IPR039420">
    <property type="entry name" value="WalR-like"/>
</dbReference>
<dbReference type="EMBL" id="LUUI01000098">
    <property type="protein sequence ID" value="OAI16101.1"/>
    <property type="molecule type" value="Genomic_DNA"/>
</dbReference>
<dbReference type="RefSeq" id="WP_066981751.1">
    <property type="nucleotide sequence ID" value="NZ_LUUI01000098.1"/>
</dbReference>
<evidence type="ECO:0000256" key="4">
    <source>
        <dbReference type="ARBA" id="ARBA00023163"/>
    </source>
</evidence>
<evidence type="ECO:0000259" key="7">
    <source>
        <dbReference type="PROSITE" id="PS50110"/>
    </source>
</evidence>
<evidence type="ECO:0000256" key="5">
    <source>
        <dbReference type="PROSITE-ProRule" id="PRU00169"/>
    </source>
</evidence>
<evidence type="ECO:0000256" key="2">
    <source>
        <dbReference type="ARBA" id="ARBA00023015"/>
    </source>
</evidence>
<dbReference type="CDD" id="cd06170">
    <property type="entry name" value="LuxR_C_like"/>
    <property type="match status" value="1"/>
</dbReference>
<gene>
    <name evidence="8" type="ORF">A1359_08775</name>
</gene>
<dbReference type="PRINTS" id="PR00038">
    <property type="entry name" value="HTHLUXR"/>
</dbReference>
<dbReference type="Proteomes" id="UP000078476">
    <property type="component" value="Unassembled WGS sequence"/>
</dbReference>
<organism evidence="8 9">
    <name type="scientific">Methylomonas lenta</name>
    <dbReference type="NCBI Taxonomy" id="980561"/>
    <lineage>
        <taxon>Bacteria</taxon>
        <taxon>Pseudomonadati</taxon>
        <taxon>Pseudomonadota</taxon>
        <taxon>Gammaproteobacteria</taxon>
        <taxon>Methylococcales</taxon>
        <taxon>Methylococcaceae</taxon>
        <taxon>Methylomonas</taxon>
    </lineage>
</organism>
<dbReference type="InterPro" id="IPR000792">
    <property type="entry name" value="Tscrpt_reg_LuxR_C"/>
</dbReference>
<comment type="caution">
    <text evidence="8">The sequence shown here is derived from an EMBL/GenBank/DDBJ whole genome shotgun (WGS) entry which is preliminary data.</text>
</comment>
<dbReference type="PROSITE" id="PS50043">
    <property type="entry name" value="HTH_LUXR_2"/>
    <property type="match status" value="1"/>
</dbReference>
<dbReference type="CDD" id="cd17535">
    <property type="entry name" value="REC_NarL-like"/>
    <property type="match status" value="1"/>
</dbReference>
<dbReference type="GO" id="GO:0000160">
    <property type="term" value="P:phosphorelay signal transduction system"/>
    <property type="evidence" value="ECO:0007669"/>
    <property type="project" value="InterPro"/>
</dbReference>
<dbReference type="STRING" id="980561.A1359_08775"/>
<dbReference type="PANTHER" id="PTHR43214">
    <property type="entry name" value="TWO-COMPONENT RESPONSE REGULATOR"/>
    <property type="match status" value="1"/>
</dbReference>
<dbReference type="SUPFAM" id="SSF52172">
    <property type="entry name" value="CheY-like"/>
    <property type="match status" value="1"/>
</dbReference>
<feature type="modified residue" description="4-aspartylphosphate" evidence="5">
    <location>
        <position position="54"/>
    </location>
</feature>
<dbReference type="InterPro" id="IPR011006">
    <property type="entry name" value="CheY-like_superfamily"/>
</dbReference>
<sequence>MISIILADDHAIMRGGLKQLFTLTEDIVVAAEAQTGQELLDLLQEIDIKLVLLDLTMPGGGIDLISQLRTLYVDLPVLVLSMHNELQTISRSLKAGASGYLTKDNDPETLLLAIRKVANGGRYIDPKTAEKLVFESDNSQQKSLYEKLSVREMQILQLLASGKSVNEIGHELAISNKTVSTHKARLFEKLELNNNAELIRYYDAQDLKQ</sequence>
<evidence type="ECO:0000256" key="3">
    <source>
        <dbReference type="ARBA" id="ARBA00023125"/>
    </source>
</evidence>
<accession>A0A177NE21</accession>
<reference evidence="8 9" key="1">
    <citation type="submission" date="2016-03" db="EMBL/GenBank/DDBJ databases">
        <authorList>
            <person name="Ploux O."/>
        </authorList>
    </citation>
    <scope>NUCLEOTIDE SEQUENCE [LARGE SCALE GENOMIC DNA]</scope>
    <source>
        <strain evidence="8 9">R-45370</strain>
    </source>
</reference>
<dbReference type="AlphaFoldDB" id="A0A177NE21"/>
<dbReference type="GO" id="GO:0003677">
    <property type="term" value="F:DNA binding"/>
    <property type="evidence" value="ECO:0007669"/>
    <property type="project" value="UniProtKB-KW"/>
</dbReference>
<protein>
    <submittedName>
        <fullName evidence="8">DNA-binding response regulator</fullName>
    </submittedName>
</protein>
<keyword evidence="1 5" id="KW-0597">Phosphoprotein</keyword>
<evidence type="ECO:0000313" key="9">
    <source>
        <dbReference type="Proteomes" id="UP000078476"/>
    </source>
</evidence>
<keyword evidence="3 8" id="KW-0238">DNA-binding</keyword>
<dbReference type="PANTHER" id="PTHR43214:SF41">
    <property type="entry name" value="NITRATE_NITRITE RESPONSE REGULATOR PROTEIN NARP"/>
    <property type="match status" value="1"/>
</dbReference>
<keyword evidence="9" id="KW-1185">Reference proteome</keyword>
<evidence type="ECO:0000259" key="6">
    <source>
        <dbReference type="PROSITE" id="PS50043"/>
    </source>
</evidence>
<dbReference type="Gene3D" id="3.40.50.2300">
    <property type="match status" value="1"/>
</dbReference>
<dbReference type="PROSITE" id="PS50110">
    <property type="entry name" value="RESPONSE_REGULATORY"/>
    <property type="match status" value="1"/>
</dbReference>
<keyword evidence="4" id="KW-0804">Transcription</keyword>
<dbReference type="Pfam" id="PF00196">
    <property type="entry name" value="GerE"/>
    <property type="match status" value="1"/>
</dbReference>
<dbReference type="GO" id="GO:0006355">
    <property type="term" value="P:regulation of DNA-templated transcription"/>
    <property type="evidence" value="ECO:0007669"/>
    <property type="project" value="InterPro"/>
</dbReference>
<dbReference type="OrthoDB" id="9796655at2"/>
<dbReference type="InterPro" id="IPR058245">
    <property type="entry name" value="NreC/VraR/RcsB-like_REC"/>
</dbReference>
<dbReference type="SMART" id="SM00421">
    <property type="entry name" value="HTH_LUXR"/>
    <property type="match status" value="1"/>
</dbReference>
<feature type="domain" description="HTH luxR-type" evidence="6">
    <location>
        <begin position="141"/>
        <end position="206"/>
    </location>
</feature>
<dbReference type="InterPro" id="IPR016032">
    <property type="entry name" value="Sig_transdc_resp-reg_C-effctor"/>
</dbReference>
<keyword evidence="2" id="KW-0805">Transcription regulation</keyword>
<name>A0A177NE21_9GAMM</name>
<dbReference type="InterPro" id="IPR001789">
    <property type="entry name" value="Sig_transdc_resp-reg_receiver"/>
</dbReference>
<dbReference type="SMART" id="SM00448">
    <property type="entry name" value="REC"/>
    <property type="match status" value="1"/>
</dbReference>
<proteinExistence type="predicted"/>
<dbReference type="SUPFAM" id="SSF46894">
    <property type="entry name" value="C-terminal effector domain of the bipartite response regulators"/>
    <property type="match status" value="1"/>
</dbReference>
<evidence type="ECO:0000256" key="1">
    <source>
        <dbReference type="ARBA" id="ARBA00022553"/>
    </source>
</evidence>
<dbReference type="Pfam" id="PF00072">
    <property type="entry name" value="Response_reg"/>
    <property type="match status" value="1"/>
</dbReference>